<organism evidence="1 2">
    <name type="scientific">Moniliophthora roreri</name>
    <name type="common">Frosty pod rot fungus</name>
    <name type="synonym">Monilia roreri</name>
    <dbReference type="NCBI Taxonomy" id="221103"/>
    <lineage>
        <taxon>Eukaryota</taxon>
        <taxon>Fungi</taxon>
        <taxon>Dikarya</taxon>
        <taxon>Basidiomycota</taxon>
        <taxon>Agaricomycotina</taxon>
        <taxon>Agaricomycetes</taxon>
        <taxon>Agaricomycetidae</taxon>
        <taxon>Agaricales</taxon>
        <taxon>Marasmiineae</taxon>
        <taxon>Marasmiaceae</taxon>
        <taxon>Moniliophthora</taxon>
    </lineage>
</organism>
<proteinExistence type="predicted"/>
<reference evidence="1 2" key="1">
    <citation type="submission" date="2015-12" db="EMBL/GenBank/DDBJ databases">
        <title>Draft genome sequence of Moniliophthora roreri, the causal agent of frosty pod rot of cacao.</title>
        <authorList>
            <person name="Aime M.C."/>
            <person name="Diaz-Valderrama J.R."/>
            <person name="Kijpornyongpan T."/>
            <person name="Phillips-Mora W."/>
        </authorList>
    </citation>
    <scope>NUCLEOTIDE SEQUENCE [LARGE SCALE GENOMIC DNA]</scope>
    <source>
        <strain evidence="1 2">MCA 2952</strain>
    </source>
</reference>
<accession>A0A0W0FY94</accession>
<name>A0A0W0FY94_MONRR</name>
<comment type="caution">
    <text evidence="1">The sequence shown here is derived from an EMBL/GenBank/DDBJ whole genome shotgun (WGS) entry which is preliminary data.</text>
</comment>
<dbReference type="EMBL" id="LATX01001501">
    <property type="protein sequence ID" value="KTB41240.1"/>
    <property type="molecule type" value="Genomic_DNA"/>
</dbReference>
<evidence type="ECO:0000313" key="1">
    <source>
        <dbReference type="EMBL" id="KTB41240.1"/>
    </source>
</evidence>
<dbReference type="AlphaFoldDB" id="A0A0W0FY94"/>
<dbReference type="eggNOG" id="ENOG502RBZN">
    <property type="taxonomic scope" value="Eukaryota"/>
</dbReference>
<dbReference type="Proteomes" id="UP000054988">
    <property type="component" value="Unassembled WGS sequence"/>
</dbReference>
<sequence length="138" mass="16403">MFKLRPKDTPWEVVGMRSVEPVSVYHEEELEELDIAKVSQRDISRTYVFDVRRSQIHKVTKEAMEFARKQLLQEASKQGYNVLVLEGWKLTIYRREKLHRIEVQYHGRPAQAIGELPQGSDRPPFMEQVLRDCWHTRP</sequence>
<protein>
    <submittedName>
        <fullName evidence="1">Uncharacterized protein</fullName>
    </submittedName>
</protein>
<evidence type="ECO:0000313" key="2">
    <source>
        <dbReference type="Proteomes" id="UP000054988"/>
    </source>
</evidence>
<gene>
    <name evidence="1" type="ORF">WG66_6208</name>
</gene>